<proteinExistence type="inferred from homology"/>
<dbReference type="GO" id="GO:0005829">
    <property type="term" value="C:cytosol"/>
    <property type="evidence" value="ECO:0007669"/>
    <property type="project" value="TreeGrafter"/>
</dbReference>
<dbReference type="InterPro" id="IPR003016">
    <property type="entry name" value="2-oxoA_DH_lipoyl-BS"/>
</dbReference>
<dbReference type="AlphaFoldDB" id="X1AC67"/>
<name>X1AC67_9ZZZZ</name>
<evidence type="ECO:0000313" key="4">
    <source>
        <dbReference type="EMBL" id="GAG67517.1"/>
    </source>
</evidence>
<protein>
    <recommendedName>
        <fullName evidence="3">Lipoyl-binding domain-containing protein</fullName>
    </recommendedName>
</protein>
<dbReference type="PROSITE" id="PS00189">
    <property type="entry name" value="LIPOYL"/>
    <property type="match status" value="1"/>
</dbReference>
<evidence type="ECO:0000259" key="3">
    <source>
        <dbReference type="PROSITE" id="PS50968"/>
    </source>
</evidence>
<dbReference type="PANTHER" id="PTHR11715:SF3">
    <property type="entry name" value="GLYCINE CLEAVAGE SYSTEM H PROTEIN-RELATED"/>
    <property type="match status" value="1"/>
</dbReference>
<dbReference type="InterPro" id="IPR011053">
    <property type="entry name" value="Single_hybrid_motif"/>
</dbReference>
<accession>X1AC67</accession>
<dbReference type="InterPro" id="IPR000089">
    <property type="entry name" value="Biotin_lipoyl"/>
</dbReference>
<comment type="similarity">
    <text evidence="1">Belongs to the GcvH family.</text>
</comment>
<dbReference type="NCBIfam" id="TIGR00527">
    <property type="entry name" value="gcvH"/>
    <property type="match status" value="1"/>
</dbReference>
<dbReference type="GO" id="GO:0009249">
    <property type="term" value="P:protein lipoylation"/>
    <property type="evidence" value="ECO:0007669"/>
    <property type="project" value="TreeGrafter"/>
</dbReference>
<dbReference type="GO" id="GO:0019464">
    <property type="term" value="P:glycine decarboxylation via glycine cleavage system"/>
    <property type="evidence" value="ECO:0007669"/>
    <property type="project" value="InterPro"/>
</dbReference>
<dbReference type="Gene3D" id="2.40.50.100">
    <property type="match status" value="1"/>
</dbReference>
<feature type="domain" description="Lipoyl-binding" evidence="3">
    <location>
        <begin position="23"/>
        <end position="105"/>
    </location>
</feature>
<dbReference type="HAMAP" id="MF_00272">
    <property type="entry name" value="GcvH"/>
    <property type="match status" value="1"/>
</dbReference>
<sequence>MVPKELRCLQTHEWAKREEDSGIITVGLTDYAIEQLGDIVFLELPAVGDKVTKESEFCTIESVKAASDLYAPISGEIVEINESLTENLELFKADPYGQAWIVKIKAEDIAEFESLMNAADYEKN</sequence>
<dbReference type="NCBIfam" id="NF002270">
    <property type="entry name" value="PRK01202.1"/>
    <property type="match status" value="1"/>
</dbReference>
<dbReference type="GO" id="GO:0005960">
    <property type="term" value="C:glycine cleavage complex"/>
    <property type="evidence" value="ECO:0007669"/>
    <property type="project" value="InterPro"/>
</dbReference>
<dbReference type="PROSITE" id="PS50968">
    <property type="entry name" value="BIOTINYL_LIPOYL"/>
    <property type="match status" value="1"/>
</dbReference>
<keyword evidence="2" id="KW-0450">Lipoyl</keyword>
<gene>
    <name evidence="4" type="ORF">S01H4_18136</name>
</gene>
<organism evidence="4">
    <name type="scientific">marine sediment metagenome</name>
    <dbReference type="NCBI Taxonomy" id="412755"/>
    <lineage>
        <taxon>unclassified sequences</taxon>
        <taxon>metagenomes</taxon>
        <taxon>ecological metagenomes</taxon>
    </lineage>
</organism>
<comment type="caution">
    <text evidence="4">The sequence shown here is derived from an EMBL/GenBank/DDBJ whole genome shotgun (WGS) entry which is preliminary data.</text>
</comment>
<evidence type="ECO:0000256" key="2">
    <source>
        <dbReference type="ARBA" id="ARBA00022823"/>
    </source>
</evidence>
<dbReference type="Pfam" id="PF01597">
    <property type="entry name" value="GCV_H"/>
    <property type="match status" value="1"/>
</dbReference>
<dbReference type="SUPFAM" id="SSF51230">
    <property type="entry name" value="Single hybrid motif"/>
    <property type="match status" value="1"/>
</dbReference>
<dbReference type="EMBL" id="BART01008027">
    <property type="protein sequence ID" value="GAG67517.1"/>
    <property type="molecule type" value="Genomic_DNA"/>
</dbReference>
<dbReference type="CDD" id="cd06848">
    <property type="entry name" value="GCS_H"/>
    <property type="match status" value="1"/>
</dbReference>
<dbReference type="InterPro" id="IPR033753">
    <property type="entry name" value="GCV_H/Fam206"/>
</dbReference>
<dbReference type="PANTHER" id="PTHR11715">
    <property type="entry name" value="GLYCINE CLEAVAGE SYSTEM H PROTEIN"/>
    <property type="match status" value="1"/>
</dbReference>
<dbReference type="InterPro" id="IPR002930">
    <property type="entry name" value="GCV_H"/>
</dbReference>
<dbReference type="InterPro" id="IPR017453">
    <property type="entry name" value="GCV_H_sub"/>
</dbReference>
<evidence type="ECO:0000256" key="1">
    <source>
        <dbReference type="ARBA" id="ARBA00009249"/>
    </source>
</evidence>
<reference evidence="4" key="1">
    <citation type="journal article" date="2014" name="Front. Microbiol.">
        <title>High frequency of phylogenetically diverse reductive dehalogenase-homologous genes in deep subseafloor sedimentary metagenomes.</title>
        <authorList>
            <person name="Kawai M."/>
            <person name="Futagami T."/>
            <person name="Toyoda A."/>
            <person name="Takaki Y."/>
            <person name="Nishi S."/>
            <person name="Hori S."/>
            <person name="Arai W."/>
            <person name="Tsubouchi T."/>
            <person name="Morono Y."/>
            <person name="Uchiyama I."/>
            <person name="Ito T."/>
            <person name="Fujiyama A."/>
            <person name="Inagaki F."/>
            <person name="Takami H."/>
        </authorList>
    </citation>
    <scope>NUCLEOTIDE SEQUENCE</scope>
    <source>
        <strain evidence="4">Expedition CK06-06</strain>
    </source>
</reference>